<dbReference type="EMBL" id="JABSTV010001251">
    <property type="protein sequence ID" value="KAH7951004.1"/>
    <property type="molecule type" value="Genomic_DNA"/>
</dbReference>
<protein>
    <submittedName>
        <fullName evidence="1">Uncharacterized protein</fullName>
    </submittedName>
</protein>
<keyword evidence="2" id="KW-1185">Reference proteome</keyword>
<reference evidence="1" key="1">
    <citation type="journal article" date="2020" name="Cell">
        <title>Large-Scale Comparative Analyses of Tick Genomes Elucidate Their Genetic Diversity and Vector Capacities.</title>
        <authorList>
            <consortium name="Tick Genome and Microbiome Consortium (TIGMIC)"/>
            <person name="Jia N."/>
            <person name="Wang J."/>
            <person name="Shi W."/>
            <person name="Du L."/>
            <person name="Sun Y."/>
            <person name="Zhan W."/>
            <person name="Jiang J.F."/>
            <person name="Wang Q."/>
            <person name="Zhang B."/>
            <person name="Ji P."/>
            <person name="Bell-Sakyi L."/>
            <person name="Cui X.M."/>
            <person name="Yuan T.T."/>
            <person name="Jiang B.G."/>
            <person name="Yang W.F."/>
            <person name="Lam T.T."/>
            <person name="Chang Q.C."/>
            <person name="Ding S.J."/>
            <person name="Wang X.J."/>
            <person name="Zhu J.G."/>
            <person name="Ruan X.D."/>
            <person name="Zhao L."/>
            <person name="Wei J.T."/>
            <person name="Ye R.Z."/>
            <person name="Que T.C."/>
            <person name="Du C.H."/>
            <person name="Zhou Y.H."/>
            <person name="Cheng J.X."/>
            <person name="Dai P.F."/>
            <person name="Guo W.B."/>
            <person name="Han X.H."/>
            <person name="Huang E.J."/>
            <person name="Li L.F."/>
            <person name="Wei W."/>
            <person name="Gao Y.C."/>
            <person name="Liu J.Z."/>
            <person name="Shao H.Z."/>
            <person name="Wang X."/>
            <person name="Wang C.C."/>
            <person name="Yang T.C."/>
            <person name="Huo Q.B."/>
            <person name="Li W."/>
            <person name="Chen H.Y."/>
            <person name="Chen S.E."/>
            <person name="Zhou L.G."/>
            <person name="Ni X.B."/>
            <person name="Tian J.H."/>
            <person name="Sheng Y."/>
            <person name="Liu T."/>
            <person name="Pan Y.S."/>
            <person name="Xia L.Y."/>
            <person name="Li J."/>
            <person name="Zhao F."/>
            <person name="Cao W.C."/>
        </authorList>
    </citation>
    <scope>NUCLEOTIDE SEQUENCE</scope>
    <source>
        <strain evidence="1">Rsan-2018</strain>
    </source>
</reference>
<dbReference type="AlphaFoldDB" id="A0A9D4PRI7"/>
<dbReference type="Proteomes" id="UP000821837">
    <property type="component" value="Chromosome 5"/>
</dbReference>
<reference evidence="1" key="2">
    <citation type="submission" date="2021-09" db="EMBL/GenBank/DDBJ databases">
        <authorList>
            <person name="Jia N."/>
            <person name="Wang J."/>
            <person name="Shi W."/>
            <person name="Du L."/>
            <person name="Sun Y."/>
            <person name="Zhan W."/>
            <person name="Jiang J."/>
            <person name="Wang Q."/>
            <person name="Zhang B."/>
            <person name="Ji P."/>
            <person name="Sakyi L.B."/>
            <person name="Cui X."/>
            <person name="Yuan T."/>
            <person name="Jiang B."/>
            <person name="Yang W."/>
            <person name="Lam T.T.-Y."/>
            <person name="Chang Q."/>
            <person name="Ding S."/>
            <person name="Wang X."/>
            <person name="Zhu J."/>
            <person name="Ruan X."/>
            <person name="Zhao L."/>
            <person name="Wei J."/>
            <person name="Que T."/>
            <person name="Du C."/>
            <person name="Cheng J."/>
            <person name="Dai P."/>
            <person name="Han X."/>
            <person name="Huang E."/>
            <person name="Gao Y."/>
            <person name="Liu J."/>
            <person name="Shao H."/>
            <person name="Ye R."/>
            <person name="Li L."/>
            <person name="Wei W."/>
            <person name="Wang X."/>
            <person name="Wang C."/>
            <person name="Huo Q."/>
            <person name="Li W."/>
            <person name="Guo W."/>
            <person name="Chen H."/>
            <person name="Chen S."/>
            <person name="Zhou L."/>
            <person name="Zhou L."/>
            <person name="Ni X."/>
            <person name="Tian J."/>
            <person name="Zhou Y."/>
            <person name="Sheng Y."/>
            <person name="Liu T."/>
            <person name="Pan Y."/>
            <person name="Xia L."/>
            <person name="Li J."/>
            <person name="Zhao F."/>
            <person name="Cao W."/>
        </authorList>
    </citation>
    <scope>NUCLEOTIDE SEQUENCE</scope>
    <source>
        <strain evidence="1">Rsan-2018</strain>
        <tissue evidence="1">Larvae</tissue>
    </source>
</reference>
<proteinExistence type="predicted"/>
<evidence type="ECO:0000313" key="1">
    <source>
        <dbReference type="EMBL" id="KAH7951004.1"/>
    </source>
</evidence>
<accession>A0A9D4PRI7</accession>
<comment type="caution">
    <text evidence="1">The sequence shown here is derived from an EMBL/GenBank/DDBJ whole genome shotgun (WGS) entry which is preliminary data.</text>
</comment>
<organism evidence="1 2">
    <name type="scientific">Rhipicephalus sanguineus</name>
    <name type="common">Brown dog tick</name>
    <name type="synonym">Ixodes sanguineus</name>
    <dbReference type="NCBI Taxonomy" id="34632"/>
    <lineage>
        <taxon>Eukaryota</taxon>
        <taxon>Metazoa</taxon>
        <taxon>Ecdysozoa</taxon>
        <taxon>Arthropoda</taxon>
        <taxon>Chelicerata</taxon>
        <taxon>Arachnida</taxon>
        <taxon>Acari</taxon>
        <taxon>Parasitiformes</taxon>
        <taxon>Ixodida</taxon>
        <taxon>Ixodoidea</taxon>
        <taxon>Ixodidae</taxon>
        <taxon>Rhipicephalinae</taxon>
        <taxon>Rhipicephalus</taxon>
        <taxon>Rhipicephalus</taxon>
    </lineage>
</organism>
<evidence type="ECO:0000313" key="2">
    <source>
        <dbReference type="Proteomes" id="UP000821837"/>
    </source>
</evidence>
<name>A0A9D4PRI7_RHISA</name>
<gene>
    <name evidence="1" type="ORF">HPB52_004244</name>
</gene>
<sequence length="92" mass="10262">MQKLCNLFQTEILISPDKEVVAKTVFDTIKGAVHEQLMTGALIESEDFDKARAFFRNGALWTLVNSSNTSIPVPKATADLAKNPAQRPRLRF</sequence>